<gene>
    <name evidence="2" type="ORF">HPBE_LOCUS10955</name>
</gene>
<dbReference type="Proteomes" id="UP000050761">
    <property type="component" value="Unassembled WGS sequence"/>
</dbReference>
<keyword evidence="3" id="KW-1185">Reference proteome</keyword>
<dbReference type="EMBL" id="UZAH01026935">
    <property type="protein sequence ID" value="VDO86911.1"/>
    <property type="molecule type" value="Genomic_DNA"/>
</dbReference>
<dbReference type="WBParaSite" id="HPBE_0001095401-mRNA-1">
    <property type="protein sequence ID" value="HPBE_0001095401-mRNA-1"/>
    <property type="gene ID" value="HPBE_0001095401"/>
</dbReference>
<name>A0A183FSL7_HELPZ</name>
<proteinExistence type="predicted"/>
<accession>A0A183FSL7</accession>
<dbReference type="AlphaFoldDB" id="A0A183FSL7"/>
<sequence>MTTGFAQLEGFFLQVQSTKRLNGETSHADFFFHDPNCRHRTTAPEATGSSSADKSSIQWQRLNKARLSIGTGAPECTRDRSAGVAFYRAGKHGDDDGDNVGDDEPAHSRRVGEETADRAILGGAAAALIHLVWARELKCRAPPEYSSAGHKAEMRIGPFTPELSPIRPDPAITIVG</sequence>
<evidence type="ECO:0000313" key="4">
    <source>
        <dbReference type="WBParaSite" id="HPBE_0001095401-mRNA-1"/>
    </source>
</evidence>
<feature type="region of interest" description="Disordered" evidence="1">
    <location>
        <begin position="89"/>
        <end position="111"/>
    </location>
</feature>
<evidence type="ECO:0000256" key="1">
    <source>
        <dbReference type="SAM" id="MobiDB-lite"/>
    </source>
</evidence>
<protein>
    <submittedName>
        <fullName evidence="2 4">Uncharacterized protein</fullName>
    </submittedName>
</protein>
<reference evidence="2 3" key="1">
    <citation type="submission" date="2018-11" db="EMBL/GenBank/DDBJ databases">
        <authorList>
            <consortium name="Pathogen Informatics"/>
        </authorList>
    </citation>
    <scope>NUCLEOTIDE SEQUENCE [LARGE SCALE GENOMIC DNA]</scope>
</reference>
<evidence type="ECO:0000313" key="2">
    <source>
        <dbReference type="EMBL" id="VDO86911.1"/>
    </source>
</evidence>
<organism evidence="3 4">
    <name type="scientific">Heligmosomoides polygyrus</name>
    <name type="common">Parasitic roundworm</name>
    <dbReference type="NCBI Taxonomy" id="6339"/>
    <lineage>
        <taxon>Eukaryota</taxon>
        <taxon>Metazoa</taxon>
        <taxon>Ecdysozoa</taxon>
        <taxon>Nematoda</taxon>
        <taxon>Chromadorea</taxon>
        <taxon>Rhabditida</taxon>
        <taxon>Rhabditina</taxon>
        <taxon>Rhabditomorpha</taxon>
        <taxon>Strongyloidea</taxon>
        <taxon>Heligmosomidae</taxon>
        <taxon>Heligmosomoides</taxon>
    </lineage>
</organism>
<accession>A0A3P7YHR2</accession>
<evidence type="ECO:0000313" key="3">
    <source>
        <dbReference type="Proteomes" id="UP000050761"/>
    </source>
</evidence>
<reference evidence="4" key="2">
    <citation type="submission" date="2019-09" db="UniProtKB">
        <authorList>
            <consortium name="WormBaseParasite"/>
        </authorList>
    </citation>
    <scope>IDENTIFICATION</scope>
</reference>